<evidence type="ECO:0000259" key="2">
    <source>
        <dbReference type="PROSITE" id="PS50234"/>
    </source>
</evidence>
<feature type="transmembrane region" description="Helical" evidence="1">
    <location>
        <begin position="60"/>
        <end position="81"/>
    </location>
</feature>
<sequence>MQWMQPLFFTLAALVIPAIIILYLLKRKYQDQTISSTLLWNQVLDQLEANRPWQKLWRHLLLWLQLLAAILMIFALTRPFIVTDGLKAPHTVLLIDVSGSMQTIEQDPKTRLDLAKEKALQFIDQMNAEQAMTLVALGEQPNVLVSQSTDQSLLKKKIKEMEGEYRESDLHGGLALSQALTSKHPSSEIILIGDGANVPAELTFRPHRFIQVGTHKENIAIGSFTVTEKGNKYDAFARLDHLGDKKSEVMVYLYNDKEQMLDTQLVQLAGRETKVVRWNQLPHSTYYRVSISSPNDHLALDNERFAFSNRNEQREAIVIGSENLFLFKALQLDERTQVTRAEQVPTKGNHEMSTLMIEGAQKQLPPSYPLVLLNPQLKEFQLTGKASISGNVQLDSTHPMMKEVPLKQMHALEVKKMKPPSWAKVIVRSGDVPLILAGEEQGRRVVIFTFDLQKSDLPLQPGFPILIQQMMSWLQPTTEHMGIHAEAGEVVQLPVSPGKGEIKLVHNDQSISYSTEGKNSSLTLPNQTGLFKVEEKEAMTGKNLWIASSFPLAESSIQPQSIPTRPLSDDSVPEKGITELWWWIAWLILIVVGLEWMVYRRGY</sequence>
<accession>A0A4R3LCG1</accession>
<dbReference type="Proteomes" id="UP000294937">
    <property type="component" value="Unassembled WGS sequence"/>
</dbReference>
<proteinExistence type="predicted"/>
<keyword evidence="1" id="KW-1133">Transmembrane helix</keyword>
<keyword evidence="1" id="KW-0812">Transmembrane</keyword>
<evidence type="ECO:0000256" key="1">
    <source>
        <dbReference type="SAM" id="Phobius"/>
    </source>
</evidence>
<dbReference type="PANTHER" id="PTHR37464:SF1">
    <property type="entry name" value="BLL2463 PROTEIN"/>
    <property type="match status" value="1"/>
</dbReference>
<keyword evidence="1" id="KW-0472">Membrane</keyword>
<feature type="transmembrane region" description="Helical" evidence="1">
    <location>
        <begin position="6"/>
        <end position="25"/>
    </location>
</feature>
<organism evidence="3 4">
    <name type="scientific">Hazenella coriacea</name>
    <dbReference type="NCBI Taxonomy" id="1179467"/>
    <lineage>
        <taxon>Bacteria</taxon>
        <taxon>Bacillati</taxon>
        <taxon>Bacillota</taxon>
        <taxon>Bacilli</taxon>
        <taxon>Bacillales</taxon>
        <taxon>Thermoactinomycetaceae</taxon>
        <taxon>Hazenella</taxon>
    </lineage>
</organism>
<dbReference type="InterPro" id="IPR036465">
    <property type="entry name" value="vWFA_dom_sf"/>
</dbReference>
<gene>
    <name evidence="3" type="ORF">EDD58_101617</name>
</gene>
<dbReference type="EMBL" id="SMAG01000001">
    <property type="protein sequence ID" value="TCS96970.1"/>
    <property type="molecule type" value="Genomic_DNA"/>
</dbReference>
<dbReference type="PROSITE" id="PS50234">
    <property type="entry name" value="VWFA"/>
    <property type="match status" value="1"/>
</dbReference>
<dbReference type="OrthoDB" id="9780136at2"/>
<feature type="domain" description="VWFA" evidence="2">
    <location>
        <begin position="90"/>
        <end position="269"/>
    </location>
</feature>
<dbReference type="Gene3D" id="3.40.50.410">
    <property type="entry name" value="von Willebrand factor, type A domain"/>
    <property type="match status" value="1"/>
</dbReference>
<evidence type="ECO:0000313" key="3">
    <source>
        <dbReference type="EMBL" id="TCS96970.1"/>
    </source>
</evidence>
<feature type="transmembrane region" description="Helical" evidence="1">
    <location>
        <begin position="580"/>
        <end position="599"/>
    </location>
</feature>
<dbReference type="PANTHER" id="PTHR37464">
    <property type="entry name" value="BLL2463 PROTEIN"/>
    <property type="match status" value="1"/>
</dbReference>
<name>A0A4R3LCG1_9BACL</name>
<dbReference type="InterPro" id="IPR024163">
    <property type="entry name" value="Aerotolerance_reg_N"/>
</dbReference>
<comment type="caution">
    <text evidence="3">The sequence shown here is derived from an EMBL/GenBank/DDBJ whole genome shotgun (WGS) entry which is preliminary data.</text>
</comment>
<protein>
    <submittedName>
        <fullName evidence="3">von Willebrand factor type A domain-containing protein</fullName>
    </submittedName>
</protein>
<keyword evidence="4" id="KW-1185">Reference proteome</keyword>
<evidence type="ECO:0000313" key="4">
    <source>
        <dbReference type="Proteomes" id="UP000294937"/>
    </source>
</evidence>
<dbReference type="AlphaFoldDB" id="A0A4R3LCG1"/>
<dbReference type="InterPro" id="IPR002035">
    <property type="entry name" value="VWF_A"/>
</dbReference>
<dbReference type="Pfam" id="PF13519">
    <property type="entry name" value="VWA_2"/>
    <property type="match status" value="1"/>
</dbReference>
<dbReference type="Pfam" id="PF07584">
    <property type="entry name" value="BatA"/>
    <property type="match status" value="1"/>
</dbReference>
<dbReference type="SUPFAM" id="SSF53300">
    <property type="entry name" value="vWA-like"/>
    <property type="match status" value="1"/>
</dbReference>
<reference evidence="3 4" key="1">
    <citation type="submission" date="2019-03" db="EMBL/GenBank/DDBJ databases">
        <title>Genomic Encyclopedia of Type Strains, Phase IV (KMG-IV): sequencing the most valuable type-strain genomes for metagenomic binning, comparative biology and taxonomic classification.</title>
        <authorList>
            <person name="Goeker M."/>
        </authorList>
    </citation>
    <scope>NUCLEOTIDE SEQUENCE [LARGE SCALE GENOMIC DNA]</scope>
    <source>
        <strain evidence="3 4">DSM 45707</strain>
    </source>
</reference>